<evidence type="ECO:0000259" key="7">
    <source>
        <dbReference type="Pfam" id="PF09335"/>
    </source>
</evidence>
<gene>
    <name evidence="8" type="ORF">CYJ34_06620</name>
</gene>
<comment type="similarity">
    <text evidence="6">Belongs to the TVP38/TMEM64 family.</text>
</comment>
<comment type="subcellular location">
    <subcellularLocation>
        <location evidence="1 6">Cell membrane</location>
        <topology evidence="1 6">Multi-pass membrane protein</topology>
    </subcellularLocation>
</comment>
<keyword evidence="2 6" id="KW-1003">Cell membrane</keyword>
<evidence type="ECO:0000256" key="6">
    <source>
        <dbReference type="RuleBase" id="RU366058"/>
    </source>
</evidence>
<keyword evidence="3 6" id="KW-0812">Transmembrane</keyword>
<evidence type="ECO:0000256" key="1">
    <source>
        <dbReference type="ARBA" id="ARBA00004651"/>
    </source>
</evidence>
<evidence type="ECO:0000256" key="2">
    <source>
        <dbReference type="ARBA" id="ARBA00022475"/>
    </source>
</evidence>
<evidence type="ECO:0000256" key="4">
    <source>
        <dbReference type="ARBA" id="ARBA00022989"/>
    </source>
</evidence>
<sequence>MKDFLKRNIYNIISLLMLIFFALLAYYGYKKGLFDSIESFRTYVLSFGPWAFLIFFIANIMQVVVPGVPGGIILAFGVITFGSLKGFIYNYLSICVGSMLNFLISRTFGQSLVLKMFGERTFNKYKDKIKDNTYEKFFALAILLPAAPDDFLCYLTGLSNMSFKTFAKIILLCKPPSILAYSMAWYYGFDWFIQKIQSLS</sequence>
<reference evidence="8 9" key="1">
    <citation type="submission" date="2017-12" db="EMBL/GenBank/DDBJ databases">
        <title>Phylogenetic diversity of female urinary microbiome.</title>
        <authorList>
            <person name="Thomas-White K."/>
            <person name="Wolfe A.J."/>
        </authorList>
    </citation>
    <scope>NUCLEOTIDE SEQUENCE [LARGE SCALE GENOMIC DNA]</scope>
    <source>
        <strain evidence="8 9">UMB0119</strain>
    </source>
</reference>
<dbReference type="PANTHER" id="PTHR12677">
    <property type="entry name" value="GOLGI APPARATUS MEMBRANE PROTEIN TVP38-RELATED"/>
    <property type="match status" value="1"/>
</dbReference>
<proteinExistence type="inferred from homology"/>
<dbReference type="InterPro" id="IPR032816">
    <property type="entry name" value="VTT_dom"/>
</dbReference>
<organism evidence="8 9">
    <name type="scientific">Anaerococcus octavius</name>
    <dbReference type="NCBI Taxonomy" id="54007"/>
    <lineage>
        <taxon>Bacteria</taxon>
        <taxon>Bacillati</taxon>
        <taxon>Bacillota</taxon>
        <taxon>Tissierellia</taxon>
        <taxon>Tissierellales</taxon>
        <taxon>Peptoniphilaceae</taxon>
        <taxon>Anaerococcus</taxon>
    </lineage>
</organism>
<dbReference type="Pfam" id="PF09335">
    <property type="entry name" value="VTT_dom"/>
    <property type="match status" value="1"/>
</dbReference>
<dbReference type="Proteomes" id="UP000234335">
    <property type="component" value="Unassembled WGS sequence"/>
</dbReference>
<dbReference type="GO" id="GO:0005886">
    <property type="term" value="C:plasma membrane"/>
    <property type="evidence" value="ECO:0007669"/>
    <property type="project" value="UniProtKB-SubCell"/>
</dbReference>
<feature type="transmembrane region" description="Helical" evidence="6">
    <location>
        <begin position="137"/>
        <end position="157"/>
    </location>
</feature>
<dbReference type="RefSeq" id="WP_101540505.1">
    <property type="nucleotide sequence ID" value="NZ_PKGS01000004.1"/>
</dbReference>
<protein>
    <recommendedName>
        <fullName evidence="6">TVP38/TMEM64 family membrane protein</fullName>
    </recommendedName>
</protein>
<dbReference type="EMBL" id="PKGS01000004">
    <property type="protein sequence ID" value="PKZ16482.1"/>
    <property type="molecule type" value="Genomic_DNA"/>
</dbReference>
<feature type="transmembrane region" description="Helical" evidence="6">
    <location>
        <begin position="9"/>
        <end position="29"/>
    </location>
</feature>
<comment type="caution">
    <text evidence="8">The sequence shown here is derived from an EMBL/GenBank/DDBJ whole genome shotgun (WGS) entry which is preliminary data.</text>
</comment>
<evidence type="ECO:0000256" key="3">
    <source>
        <dbReference type="ARBA" id="ARBA00022692"/>
    </source>
</evidence>
<dbReference type="AlphaFoldDB" id="A0A2I1M8M8"/>
<evidence type="ECO:0000313" key="9">
    <source>
        <dbReference type="Proteomes" id="UP000234335"/>
    </source>
</evidence>
<keyword evidence="5 6" id="KW-0472">Membrane</keyword>
<feature type="domain" description="VTT" evidence="7">
    <location>
        <begin position="68"/>
        <end position="185"/>
    </location>
</feature>
<dbReference type="PANTHER" id="PTHR12677:SF49">
    <property type="entry name" value="TVP38_TMEM64 FAMILY MEMBRANE PROTEIN"/>
    <property type="match status" value="1"/>
</dbReference>
<name>A0A2I1M8M8_9FIRM</name>
<feature type="transmembrane region" description="Helical" evidence="6">
    <location>
        <begin position="169"/>
        <end position="189"/>
    </location>
</feature>
<keyword evidence="9" id="KW-1185">Reference proteome</keyword>
<keyword evidence="4 6" id="KW-1133">Transmembrane helix</keyword>
<accession>A0A2I1M8M8</accession>
<dbReference type="InterPro" id="IPR015414">
    <property type="entry name" value="TMEM64"/>
</dbReference>
<feature type="transmembrane region" description="Helical" evidence="6">
    <location>
        <begin position="49"/>
        <end position="76"/>
    </location>
</feature>
<feature type="transmembrane region" description="Helical" evidence="6">
    <location>
        <begin position="88"/>
        <end position="108"/>
    </location>
</feature>
<evidence type="ECO:0000256" key="5">
    <source>
        <dbReference type="ARBA" id="ARBA00023136"/>
    </source>
</evidence>
<evidence type="ECO:0000313" key="8">
    <source>
        <dbReference type="EMBL" id="PKZ16482.1"/>
    </source>
</evidence>